<dbReference type="Proteomes" id="UP001418637">
    <property type="component" value="Unassembled WGS sequence"/>
</dbReference>
<evidence type="ECO:0000313" key="1">
    <source>
        <dbReference type="EMBL" id="MEN3931505.1"/>
    </source>
</evidence>
<comment type="caution">
    <text evidence="1">The sequence shown here is derived from an EMBL/GenBank/DDBJ whole genome shotgun (WGS) entry which is preliminary data.</text>
</comment>
<dbReference type="PANTHER" id="PTHR39327:SF1">
    <property type="entry name" value="BLR5470 PROTEIN"/>
    <property type="match status" value="1"/>
</dbReference>
<proteinExistence type="predicted"/>
<organism evidence="1 2">
    <name type="scientific">Hohaiivirga grylli</name>
    <dbReference type="NCBI Taxonomy" id="3133970"/>
    <lineage>
        <taxon>Bacteria</taxon>
        <taxon>Pseudomonadati</taxon>
        <taxon>Pseudomonadota</taxon>
        <taxon>Alphaproteobacteria</taxon>
        <taxon>Hyphomicrobiales</taxon>
        <taxon>Methylobacteriaceae</taxon>
        <taxon>Hohaiivirga</taxon>
    </lineage>
</organism>
<dbReference type="PANTHER" id="PTHR39327">
    <property type="match status" value="1"/>
</dbReference>
<dbReference type="InterPro" id="IPR010319">
    <property type="entry name" value="Transglutaminase-like_Cys_pept"/>
</dbReference>
<evidence type="ECO:0000313" key="2">
    <source>
        <dbReference type="Proteomes" id="UP001418637"/>
    </source>
</evidence>
<dbReference type="Pfam" id="PF06035">
    <property type="entry name" value="Peptidase_C93"/>
    <property type="match status" value="1"/>
</dbReference>
<name>A0ABV0BPM9_9HYPH</name>
<reference evidence="1 2" key="1">
    <citation type="submission" date="2024-04" db="EMBL/GenBank/DDBJ databases">
        <title>A novel species isolated from cricket.</title>
        <authorList>
            <person name="Wang H.-C."/>
        </authorList>
    </citation>
    <scope>NUCLEOTIDE SEQUENCE [LARGE SCALE GENOMIC DNA]</scope>
    <source>
        <strain evidence="1 2">WL0021</strain>
    </source>
</reference>
<dbReference type="Gene3D" id="3.10.620.30">
    <property type="match status" value="1"/>
</dbReference>
<sequence>MMAMLSANAQVMASLPSPTESIEVNGRKAKPVSAWVDFCNRHAEECAVDTNEAAVITMTPNIWKQLVQVNRKVNRDVKPVTDMDHWGVADKWDLPTDNKGDCEDYQLLKRKLLAEQGLPRRAMRMTVVLDEEGEGHAVLMVRTTQGDYILDNKTSAILPWGETNYVYVKQEGNIDQQWVSLGGVTSPTTTAKN</sequence>
<protein>
    <submittedName>
        <fullName evidence="1">Transglutaminase-like cysteine peptidase</fullName>
    </submittedName>
</protein>
<keyword evidence="2" id="KW-1185">Reference proteome</keyword>
<gene>
    <name evidence="1" type="ORF">WJT86_10600</name>
</gene>
<accession>A0ABV0BPM9</accession>
<dbReference type="EMBL" id="JBBYXI010000003">
    <property type="protein sequence ID" value="MEN3931505.1"/>
    <property type="molecule type" value="Genomic_DNA"/>
</dbReference>